<evidence type="ECO:0000259" key="1">
    <source>
        <dbReference type="PROSITE" id="PS51186"/>
    </source>
</evidence>
<sequence length="145" mass="16650">MTMNFTSELQVAPNALTPQIYCDLRQTCSDLFQPYPLEDVKAALKNTLYSVVVYEEERPVGIARVVGDDRIVFFIKDVVVDPAYQHRSVGTMLMHSILDYIYKKACPSAYIGLMCTPNTECFYEKFGFIRRPNEQHGYGMVKFVK</sequence>
<reference evidence="2 3" key="1">
    <citation type="submission" date="2017-04" db="EMBL/GenBank/DDBJ databases">
        <authorList>
            <person name="Afonso C.L."/>
            <person name="Miller P.J."/>
            <person name="Scott M.A."/>
            <person name="Spackman E."/>
            <person name="Goraichik I."/>
            <person name="Dimitrov K.M."/>
            <person name="Suarez D.L."/>
            <person name="Swayne D.E."/>
        </authorList>
    </citation>
    <scope>NUCLEOTIDE SEQUENCE [LARGE SCALE GENOMIC DNA]</scope>
    <source>
        <strain evidence="2 3">11</strain>
    </source>
</reference>
<feature type="domain" description="N-acetyltransferase" evidence="1">
    <location>
        <begin position="11"/>
        <end position="145"/>
    </location>
</feature>
<dbReference type="PROSITE" id="PS51186">
    <property type="entry name" value="GNAT"/>
    <property type="match status" value="1"/>
</dbReference>
<accession>A0A1X7LGL1</accession>
<protein>
    <submittedName>
        <fullName evidence="2">Acetyltransferase (GNAT) domain-containing protein</fullName>
    </submittedName>
</protein>
<dbReference type="PANTHER" id="PTHR13355">
    <property type="entry name" value="GLUCOSAMINE 6-PHOSPHATE N-ACETYLTRANSFERASE"/>
    <property type="match status" value="1"/>
</dbReference>
<dbReference type="Gene3D" id="3.40.630.30">
    <property type="match status" value="1"/>
</dbReference>
<dbReference type="PANTHER" id="PTHR13355:SF23">
    <property type="entry name" value="FAMILY N-ACETYLTRANSFERASE, PUTATIVE (AFU_ORTHOLOGUE AFUA_3G00870)-RELATED"/>
    <property type="match status" value="1"/>
</dbReference>
<dbReference type="CDD" id="cd04301">
    <property type="entry name" value="NAT_SF"/>
    <property type="match status" value="1"/>
</dbReference>
<keyword evidence="2" id="KW-0808">Transferase</keyword>
<dbReference type="Proteomes" id="UP000193834">
    <property type="component" value="Unassembled WGS sequence"/>
</dbReference>
<dbReference type="InterPro" id="IPR000182">
    <property type="entry name" value="GNAT_dom"/>
</dbReference>
<evidence type="ECO:0000313" key="2">
    <source>
        <dbReference type="EMBL" id="SMG52309.1"/>
    </source>
</evidence>
<dbReference type="InterPro" id="IPR016181">
    <property type="entry name" value="Acyl_CoA_acyltransferase"/>
</dbReference>
<dbReference type="AlphaFoldDB" id="A0A1X7LGL1"/>
<gene>
    <name evidence="2" type="ORF">SAMN06295960_3391</name>
</gene>
<dbReference type="GO" id="GO:0008080">
    <property type="term" value="F:N-acetyltransferase activity"/>
    <property type="evidence" value="ECO:0007669"/>
    <property type="project" value="TreeGrafter"/>
</dbReference>
<organism evidence="2 3">
    <name type="scientific">Paenibacillus aquistagni</name>
    <dbReference type="NCBI Taxonomy" id="1852522"/>
    <lineage>
        <taxon>Bacteria</taxon>
        <taxon>Bacillati</taxon>
        <taxon>Bacillota</taxon>
        <taxon>Bacilli</taxon>
        <taxon>Bacillales</taxon>
        <taxon>Paenibacillaceae</taxon>
        <taxon>Paenibacillus</taxon>
    </lineage>
</organism>
<dbReference type="InterPro" id="IPR039143">
    <property type="entry name" value="GNPNAT1-like"/>
</dbReference>
<dbReference type="EMBL" id="FXAZ01000004">
    <property type="protein sequence ID" value="SMG52309.1"/>
    <property type="molecule type" value="Genomic_DNA"/>
</dbReference>
<proteinExistence type="predicted"/>
<dbReference type="STRING" id="1852522.SAMN06295960_3391"/>
<dbReference type="Pfam" id="PF00583">
    <property type="entry name" value="Acetyltransf_1"/>
    <property type="match status" value="1"/>
</dbReference>
<name>A0A1X7LGL1_9BACL</name>
<keyword evidence="3" id="KW-1185">Reference proteome</keyword>
<dbReference type="SUPFAM" id="SSF55729">
    <property type="entry name" value="Acyl-CoA N-acyltransferases (Nat)"/>
    <property type="match status" value="1"/>
</dbReference>
<evidence type="ECO:0000313" key="3">
    <source>
        <dbReference type="Proteomes" id="UP000193834"/>
    </source>
</evidence>